<keyword evidence="1" id="KW-1133">Transmembrane helix</keyword>
<reference evidence="2" key="1">
    <citation type="journal article" date="2014" name="Int. J. Syst. Evol. Microbiol.">
        <title>Complete genome sequence of Corynebacterium casei LMG S-19264T (=DSM 44701T), isolated from a smear-ripened cheese.</title>
        <authorList>
            <consortium name="US DOE Joint Genome Institute (JGI-PGF)"/>
            <person name="Walter F."/>
            <person name="Albersmeier A."/>
            <person name="Kalinowski J."/>
            <person name="Ruckert C."/>
        </authorList>
    </citation>
    <scope>NUCLEOTIDE SEQUENCE</scope>
    <source>
        <strain evidence="2">CGMCC 1.15958</strain>
    </source>
</reference>
<evidence type="ECO:0000313" key="3">
    <source>
        <dbReference type="Proteomes" id="UP000609064"/>
    </source>
</evidence>
<gene>
    <name evidence="2" type="ORF">GCM10011514_04320</name>
</gene>
<dbReference type="AlphaFoldDB" id="A0A917DKH6"/>
<evidence type="ECO:0008006" key="4">
    <source>
        <dbReference type="Google" id="ProtNLM"/>
    </source>
</evidence>
<protein>
    <recommendedName>
        <fullName evidence="4">DUF4230 domain-containing protein</fullName>
    </recommendedName>
</protein>
<organism evidence="2 3">
    <name type="scientific">Emticicia aquatilis</name>
    <dbReference type="NCBI Taxonomy" id="1537369"/>
    <lineage>
        <taxon>Bacteria</taxon>
        <taxon>Pseudomonadati</taxon>
        <taxon>Bacteroidota</taxon>
        <taxon>Cytophagia</taxon>
        <taxon>Cytophagales</taxon>
        <taxon>Leadbetterellaceae</taxon>
        <taxon>Emticicia</taxon>
    </lineage>
</organism>
<keyword evidence="1" id="KW-0812">Transmembrane</keyword>
<feature type="transmembrane region" description="Helical" evidence="1">
    <location>
        <begin position="6"/>
        <end position="24"/>
    </location>
</feature>
<dbReference type="Pfam" id="PF14014">
    <property type="entry name" value="DUF4230"/>
    <property type="match status" value="1"/>
</dbReference>
<evidence type="ECO:0000313" key="2">
    <source>
        <dbReference type="EMBL" id="GGD43489.1"/>
    </source>
</evidence>
<evidence type="ECO:0000256" key="1">
    <source>
        <dbReference type="SAM" id="Phobius"/>
    </source>
</evidence>
<dbReference type="RefSeq" id="WP_188764193.1">
    <property type="nucleotide sequence ID" value="NZ_BMKK01000001.1"/>
</dbReference>
<sequence length="202" mass="23276">MGLFRRYFQIVVVLATIVLTIFLWEKFKNFSPFAIKDIQTTHNMVLKEMTVLGKLELSNFAFRDVVEQELVRDYLPNPKAILIVQGEAIGCLDLTKIKADDITTKDDTLIVHLPDPELCSYRIDHSKSKIYDTEYAFMNEQSLMNEAYTRAEAKIKQSALDMGILEQTKKNAELVLKPLLENISGKKVVLQYRMKATLERLK</sequence>
<name>A0A917DKH6_9BACT</name>
<dbReference type="EMBL" id="BMKK01000001">
    <property type="protein sequence ID" value="GGD43489.1"/>
    <property type="molecule type" value="Genomic_DNA"/>
</dbReference>
<dbReference type="InterPro" id="IPR025324">
    <property type="entry name" value="DUF4230"/>
</dbReference>
<keyword evidence="3" id="KW-1185">Reference proteome</keyword>
<reference evidence="2" key="2">
    <citation type="submission" date="2020-09" db="EMBL/GenBank/DDBJ databases">
        <authorList>
            <person name="Sun Q."/>
            <person name="Zhou Y."/>
        </authorList>
    </citation>
    <scope>NUCLEOTIDE SEQUENCE</scope>
    <source>
        <strain evidence="2">CGMCC 1.15958</strain>
    </source>
</reference>
<accession>A0A917DKH6</accession>
<keyword evidence="1" id="KW-0472">Membrane</keyword>
<dbReference type="Proteomes" id="UP000609064">
    <property type="component" value="Unassembled WGS sequence"/>
</dbReference>
<proteinExistence type="predicted"/>
<comment type="caution">
    <text evidence="2">The sequence shown here is derived from an EMBL/GenBank/DDBJ whole genome shotgun (WGS) entry which is preliminary data.</text>
</comment>